<evidence type="ECO:0000256" key="3">
    <source>
        <dbReference type="ARBA" id="ARBA00023002"/>
    </source>
</evidence>
<protein>
    <recommendedName>
        <fullName evidence="5">FAD-binding domain-containing protein</fullName>
    </recommendedName>
</protein>
<dbReference type="Proteomes" id="UP000019471">
    <property type="component" value="Unassembled WGS sequence"/>
</dbReference>
<name>W9WEA7_9EURO</name>
<dbReference type="HOGENOM" id="CLU_009665_2_2_1"/>
<dbReference type="InterPro" id="IPR002938">
    <property type="entry name" value="FAD-bd"/>
</dbReference>
<keyword evidence="4" id="KW-0520">NAD</keyword>
<evidence type="ECO:0000256" key="2">
    <source>
        <dbReference type="ARBA" id="ARBA00022827"/>
    </source>
</evidence>
<dbReference type="GeneID" id="19195292"/>
<keyword evidence="3" id="KW-0560">Oxidoreductase</keyword>
<dbReference type="PANTHER" id="PTHR43476">
    <property type="entry name" value="3-(3-HYDROXY-PHENYL)PROPIONATE/3-HYDROXYCINNAMIC ACID HYDROXYLASE"/>
    <property type="match status" value="1"/>
</dbReference>
<dbReference type="Pfam" id="PF01494">
    <property type="entry name" value="FAD_binding_3"/>
    <property type="match status" value="1"/>
</dbReference>
<dbReference type="RefSeq" id="XP_007749365.1">
    <property type="nucleotide sequence ID" value="XM_007751175.1"/>
</dbReference>
<dbReference type="SUPFAM" id="SSF51905">
    <property type="entry name" value="FAD/NAD(P)-binding domain"/>
    <property type="match status" value="1"/>
</dbReference>
<keyword evidence="1" id="KW-0285">Flavoprotein</keyword>
<evidence type="ECO:0000256" key="1">
    <source>
        <dbReference type="ARBA" id="ARBA00022630"/>
    </source>
</evidence>
<dbReference type="eggNOG" id="KOG2614">
    <property type="taxonomic scope" value="Eukaryota"/>
</dbReference>
<accession>W9WEA7</accession>
<dbReference type="InterPro" id="IPR050631">
    <property type="entry name" value="PheA/TfdB_FAD_monoxygenase"/>
</dbReference>
<evidence type="ECO:0000259" key="5">
    <source>
        <dbReference type="Pfam" id="PF01494"/>
    </source>
</evidence>
<evidence type="ECO:0000313" key="6">
    <source>
        <dbReference type="EMBL" id="EXJ66447.1"/>
    </source>
</evidence>
<dbReference type="EMBL" id="AMGX01000020">
    <property type="protein sequence ID" value="EXJ66447.1"/>
    <property type="molecule type" value="Genomic_DNA"/>
</dbReference>
<dbReference type="AlphaFoldDB" id="W9WEA7"/>
<dbReference type="Gene3D" id="3.30.70.2450">
    <property type="match status" value="1"/>
</dbReference>
<dbReference type="PANTHER" id="PTHR43476:SF4">
    <property type="entry name" value="BLR0106 PROTEIN"/>
    <property type="match status" value="1"/>
</dbReference>
<dbReference type="Gene3D" id="3.50.50.60">
    <property type="entry name" value="FAD/NAD(P)-binding domain"/>
    <property type="match status" value="1"/>
</dbReference>
<sequence>MIQSHIKKVIVVGAGPVGLLTALMLGQKGIPVDVLESNAEVNNSPRGLAYGPAAVRVLHRAGILEKVIQSGFVAGSVAWRKPDGKFIIGFDRLDTALEGLPHTVILPVGSLSALLADEVQNYSSITVHWNHRVTKIGQDNGKAWVQVEETLPGTAKTMVADFVIGCDGGTSAVRKALFGGSFPGYTWPMQLIAVNASIDFDKLGFSDAQWIIHPEHWFVIARIDNSQLWRIVYGETPGLSIDEIRTRLTEKFRKHLPGNPEPEGYTLRSVMPYSVHQRCAEKMRVGRILLAGDAAHLNNPMQVGGLGLTTGVADVGSLIDCLCGIHNGAASLDILEKYSEIRREVFLNNTNVISTANFERIMQDAEGIAERDPFFQLLAQTKTDPQIAASLAKHDLSIGCDMSQFYDIPRMIDTATREDDSGRKTSLSVARG</sequence>
<evidence type="ECO:0000313" key="7">
    <source>
        <dbReference type="Proteomes" id="UP000019471"/>
    </source>
</evidence>
<dbReference type="OrthoDB" id="10016252at2759"/>
<comment type="caution">
    <text evidence="6">The sequence shown here is derived from an EMBL/GenBank/DDBJ whole genome shotgun (WGS) entry which is preliminary data.</text>
</comment>
<dbReference type="STRING" id="1182543.W9WEA7"/>
<dbReference type="GO" id="GO:0071949">
    <property type="term" value="F:FAD binding"/>
    <property type="evidence" value="ECO:0007669"/>
    <property type="project" value="InterPro"/>
</dbReference>
<gene>
    <name evidence="6" type="ORF">A1O5_10599</name>
</gene>
<dbReference type="GO" id="GO:0016491">
    <property type="term" value="F:oxidoreductase activity"/>
    <property type="evidence" value="ECO:0007669"/>
    <property type="project" value="UniProtKB-KW"/>
</dbReference>
<feature type="domain" description="FAD-binding" evidence="5">
    <location>
        <begin position="8"/>
        <end position="345"/>
    </location>
</feature>
<keyword evidence="7" id="KW-1185">Reference proteome</keyword>
<proteinExistence type="predicted"/>
<evidence type="ECO:0000256" key="4">
    <source>
        <dbReference type="ARBA" id="ARBA00023027"/>
    </source>
</evidence>
<dbReference type="InterPro" id="IPR036188">
    <property type="entry name" value="FAD/NAD-bd_sf"/>
</dbReference>
<reference evidence="6 7" key="1">
    <citation type="submission" date="2013-03" db="EMBL/GenBank/DDBJ databases">
        <title>The Genome Sequence of Cladophialophora psammophila CBS 110553.</title>
        <authorList>
            <consortium name="The Broad Institute Genomics Platform"/>
            <person name="Cuomo C."/>
            <person name="de Hoog S."/>
            <person name="Gorbushina A."/>
            <person name="Walker B."/>
            <person name="Young S.K."/>
            <person name="Zeng Q."/>
            <person name="Gargeya S."/>
            <person name="Fitzgerald M."/>
            <person name="Haas B."/>
            <person name="Abouelleil A."/>
            <person name="Allen A.W."/>
            <person name="Alvarado L."/>
            <person name="Arachchi H.M."/>
            <person name="Berlin A.M."/>
            <person name="Chapman S.B."/>
            <person name="Gainer-Dewar J."/>
            <person name="Goldberg J."/>
            <person name="Griggs A."/>
            <person name="Gujja S."/>
            <person name="Hansen M."/>
            <person name="Howarth C."/>
            <person name="Imamovic A."/>
            <person name="Ireland A."/>
            <person name="Larimer J."/>
            <person name="McCowan C."/>
            <person name="Murphy C."/>
            <person name="Pearson M."/>
            <person name="Poon T.W."/>
            <person name="Priest M."/>
            <person name="Roberts A."/>
            <person name="Saif S."/>
            <person name="Shea T."/>
            <person name="Sisk P."/>
            <person name="Sykes S."/>
            <person name="Wortman J."/>
            <person name="Nusbaum C."/>
            <person name="Birren B."/>
        </authorList>
    </citation>
    <scope>NUCLEOTIDE SEQUENCE [LARGE SCALE GENOMIC DNA]</scope>
    <source>
        <strain evidence="6 7">CBS 110553</strain>
    </source>
</reference>
<keyword evidence="2" id="KW-0274">FAD</keyword>
<dbReference type="PRINTS" id="PR00420">
    <property type="entry name" value="RNGMNOXGNASE"/>
</dbReference>
<organism evidence="6 7">
    <name type="scientific">Cladophialophora psammophila CBS 110553</name>
    <dbReference type="NCBI Taxonomy" id="1182543"/>
    <lineage>
        <taxon>Eukaryota</taxon>
        <taxon>Fungi</taxon>
        <taxon>Dikarya</taxon>
        <taxon>Ascomycota</taxon>
        <taxon>Pezizomycotina</taxon>
        <taxon>Eurotiomycetes</taxon>
        <taxon>Chaetothyriomycetidae</taxon>
        <taxon>Chaetothyriales</taxon>
        <taxon>Herpotrichiellaceae</taxon>
        <taxon>Cladophialophora</taxon>
    </lineage>
</organism>